<proteinExistence type="predicted"/>
<dbReference type="EMBL" id="CAJNNV010008379">
    <property type="protein sequence ID" value="CAE8596161.1"/>
    <property type="molecule type" value="Genomic_DNA"/>
</dbReference>
<gene>
    <name evidence="1" type="ORF">PGLA1383_LOCUS14630</name>
</gene>
<organism evidence="1 2">
    <name type="scientific">Polarella glacialis</name>
    <name type="common">Dinoflagellate</name>
    <dbReference type="NCBI Taxonomy" id="89957"/>
    <lineage>
        <taxon>Eukaryota</taxon>
        <taxon>Sar</taxon>
        <taxon>Alveolata</taxon>
        <taxon>Dinophyceae</taxon>
        <taxon>Suessiales</taxon>
        <taxon>Suessiaceae</taxon>
        <taxon>Polarella</taxon>
    </lineage>
</organism>
<evidence type="ECO:0000313" key="2">
    <source>
        <dbReference type="Proteomes" id="UP000654075"/>
    </source>
</evidence>
<name>A0A813E4Z9_POLGL</name>
<evidence type="ECO:0000313" key="1">
    <source>
        <dbReference type="EMBL" id="CAE8596161.1"/>
    </source>
</evidence>
<dbReference type="AlphaFoldDB" id="A0A813E4Z9"/>
<reference evidence="1" key="1">
    <citation type="submission" date="2021-02" db="EMBL/GenBank/DDBJ databases">
        <authorList>
            <person name="Dougan E. K."/>
            <person name="Rhodes N."/>
            <person name="Thang M."/>
            <person name="Chan C."/>
        </authorList>
    </citation>
    <scope>NUCLEOTIDE SEQUENCE</scope>
</reference>
<keyword evidence="2" id="KW-1185">Reference proteome</keyword>
<sequence>MALLGLFRSRLLPKAMQRAAAPTACTGIQSFPARFASTAVQAATGAGVPSLGVVSSHSPRVGSRKWYRRPGMQGPGGWLLWLVGWTSIAGFMQEIAGPYIFFHEPTPY</sequence>
<protein>
    <submittedName>
        <fullName evidence="1">Uncharacterized protein</fullName>
    </submittedName>
</protein>
<comment type="caution">
    <text evidence="1">The sequence shown here is derived from an EMBL/GenBank/DDBJ whole genome shotgun (WGS) entry which is preliminary data.</text>
</comment>
<dbReference type="Proteomes" id="UP000654075">
    <property type="component" value="Unassembled WGS sequence"/>
</dbReference>
<accession>A0A813E4Z9</accession>